<dbReference type="GO" id="GO:0045910">
    <property type="term" value="P:negative regulation of DNA recombination"/>
    <property type="evidence" value="ECO:0007669"/>
    <property type="project" value="TreeGrafter"/>
</dbReference>
<dbReference type="EMBL" id="UZAN01042288">
    <property type="protein sequence ID" value="VDP75513.1"/>
    <property type="molecule type" value="Genomic_DNA"/>
</dbReference>
<reference evidence="4" key="1">
    <citation type="submission" date="2016-06" db="UniProtKB">
        <authorList>
            <consortium name="WormBaseParasite"/>
        </authorList>
    </citation>
    <scope>IDENTIFICATION</scope>
</reference>
<dbReference type="InterPro" id="IPR045028">
    <property type="entry name" value="DinG/Rad3-like"/>
</dbReference>
<evidence type="ECO:0000259" key="1">
    <source>
        <dbReference type="SMART" id="SM00491"/>
    </source>
</evidence>
<dbReference type="PANTHER" id="PTHR11472:SF34">
    <property type="entry name" value="REGULATOR OF TELOMERE ELONGATION HELICASE 1"/>
    <property type="match status" value="1"/>
</dbReference>
<dbReference type="GO" id="GO:0003678">
    <property type="term" value="F:DNA helicase activity"/>
    <property type="evidence" value="ECO:0007669"/>
    <property type="project" value="TreeGrafter"/>
</dbReference>
<dbReference type="Pfam" id="PF13307">
    <property type="entry name" value="Helicase_C_2"/>
    <property type="match status" value="1"/>
</dbReference>
<accession>A0A183AEP8</accession>
<feature type="domain" description="ATP-dependent helicase C-terminal" evidence="1">
    <location>
        <begin position="2"/>
        <end position="157"/>
    </location>
</feature>
<dbReference type="GO" id="GO:1904430">
    <property type="term" value="P:negative regulation of t-circle formation"/>
    <property type="evidence" value="ECO:0007669"/>
    <property type="project" value="TreeGrafter"/>
</dbReference>
<dbReference type="InterPro" id="IPR027417">
    <property type="entry name" value="P-loop_NTPase"/>
</dbReference>
<dbReference type="GO" id="GO:0090657">
    <property type="term" value="P:telomeric loop disassembly"/>
    <property type="evidence" value="ECO:0007669"/>
    <property type="project" value="TreeGrafter"/>
</dbReference>
<dbReference type="GO" id="GO:0070182">
    <property type="term" value="F:DNA polymerase binding"/>
    <property type="evidence" value="ECO:0007669"/>
    <property type="project" value="TreeGrafter"/>
</dbReference>
<dbReference type="OrthoDB" id="19182at2759"/>
<reference evidence="2 3" key="2">
    <citation type="submission" date="2018-11" db="EMBL/GenBank/DDBJ databases">
        <authorList>
            <consortium name="Pathogen Informatics"/>
        </authorList>
    </citation>
    <scope>NUCLEOTIDE SEQUENCE [LARGE SCALE GENOMIC DNA]</scope>
    <source>
        <strain evidence="2 3">Egypt</strain>
    </source>
</reference>
<dbReference type="PANTHER" id="PTHR11472">
    <property type="entry name" value="DNA REPAIR DEAD HELICASE RAD3/XP-D SUBFAMILY MEMBER"/>
    <property type="match status" value="1"/>
</dbReference>
<keyword evidence="3" id="KW-1185">Reference proteome</keyword>
<evidence type="ECO:0000313" key="3">
    <source>
        <dbReference type="Proteomes" id="UP000272942"/>
    </source>
</evidence>
<evidence type="ECO:0000313" key="4">
    <source>
        <dbReference type="WBParaSite" id="ECPE_0000544601-mRNA-1"/>
    </source>
</evidence>
<dbReference type="GO" id="GO:0005524">
    <property type="term" value="F:ATP binding"/>
    <property type="evidence" value="ECO:0007669"/>
    <property type="project" value="InterPro"/>
</dbReference>
<sequence>MYDRMLRYKRIFVEPRDKLQFTKVFSDYRTAAAITPMSANDIHGAALFAVMRGRASEGMDLADYAGRGVAILGLPYPPFMDPRVKLKMAYLDEQHTEIMNWNSSKTNTCEIPLASHPTGRKWYNMQAWRAVNQSVGRVIRHHRDFGAVFLCDARFAAPAAKCQLPKWMQSSLYTYDEVHVAVKETDTFYKSARIKYTALEGSSQNKAGSYNLDSSKRFNLTNQSGKHENEITATAASLKSLLGEIRMANQYEILSDSQDVDSNEDEALTKKLMQAKRLRVTHSSNSSETSAVRFSKAVRTYFQSSQPPSQSSDSLLRFKQALQAYKATVSEAGTSQNSASTECVDNLFAQLKSLFYSENAQKLLKGKFDCMRDHVVRQPSYPSSVLLAELDRI</sequence>
<organism evidence="4">
    <name type="scientific">Echinostoma caproni</name>
    <dbReference type="NCBI Taxonomy" id="27848"/>
    <lineage>
        <taxon>Eukaryota</taxon>
        <taxon>Metazoa</taxon>
        <taxon>Spiralia</taxon>
        <taxon>Lophotrochozoa</taxon>
        <taxon>Platyhelminthes</taxon>
        <taxon>Trematoda</taxon>
        <taxon>Digenea</taxon>
        <taxon>Plagiorchiida</taxon>
        <taxon>Echinostomata</taxon>
        <taxon>Echinostomatoidea</taxon>
        <taxon>Echinostomatidae</taxon>
        <taxon>Echinostoma</taxon>
    </lineage>
</organism>
<dbReference type="WBParaSite" id="ECPE_0000544601-mRNA-1">
    <property type="protein sequence ID" value="ECPE_0000544601-mRNA-1"/>
    <property type="gene ID" value="ECPE_0000544601"/>
</dbReference>
<protein>
    <submittedName>
        <fullName evidence="4">HELICc2 domain-containing protein</fullName>
    </submittedName>
</protein>
<dbReference type="Gene3D" id="3.40.50.300">
    <property type="entry name" value="P-loop containing nucleotide triphosphate hydrolases"/>
    <property type="match status" value="1"/>
</dbReference>
<dbReference type="GO" id="GO:0010569">
    <property type="term" value="P:regulation of double-strand break repair via homologous recombination"/>
    <property type="evidence" value="ECO:0007669"/>
    <property type="project" value="TreeGrafter"/>
</dbReference>
<dbReference type="Proteomes" id="UP000272942">
    <property type="component" value="Unassembled WGS sequence"/>
</dbReference>
<evidence type="ECO:0000313" key="2">
    <source>
        <dbReference type="EMBL" id="VDP75513.1"/>
    </source>
</evidence>
<dbReference type="GO" id="GO:0016818">
    <property type="term" value="F:hydrolase activity, acting on acid anhydrides, in phosphorus-containing anhydrides"/>
    <property type="evidence" value="ECO:0007669"/>
    <property type="project" value="InterPro"/>
</dbReference>
<dbReference type="GO" id="GO:0005634">
    <property type="term" value="C:nucleus"/>
    <property type="evidence" value="ECO:0007669"/>
    <property type="project" value="TreeGrafter"/>
</dbReference>
<proteinExistence type="predicted"/>
<dbReference type="GO" id="GO:0003676">
    <property type="term" value="F:nucleic acid binding"/>
    <property type="evidence" value="ECO:0007669"/>
    <property type="project" value="InterPro"/>
</dbReference>
<gene>
    <name evidence="2" type="ORF">ECPE_LOCUS5433</name>
</gene>
<dbReference type="AlphaFoldDB" id="A0A183AEP8"/>
<dbReference type="InterPro" id="IPR006555">
    <property type="entry name" value="ATP-dep_Helicase_C"/>
</dbReference>
<name>A0A183AEP8_9TREM</name>
<dbReference type="SMART" id="SM00491">
    <property type="entry name" value="HELICc2"/>
    <property type="match status" value="1"/>
</dbReference>